<evidence type="ECO:0000256" key="1">
    <source>
        <dbReference type="SAM" id="Phobius"/>
    </source>
</evidence>
<evidence type="ECO:0000313" key="3">
    <source>
        <dbReference type="Proteomes" id="UP001183794"/>
    </source>
</evidence>
<keyword evidence="3" id="KW-1185">Reference proteome</keyword>
<sequence length="119" mass="13509">MNWREFTLLLIGAVITAAGVLASFFWSLTAALISLLIMVFLLMVVQLLQRRQLGKIQQRSLAMLRFQSSDKEEGGSSERDTIAVRKIVDMLQAQQISMELIYDKLGELEQQRPSNPEPK</sequence>
<organism evidence="2 3">
    <name type="scientific">Enteractinococcus fodinae</name>
    <dbReference type="NCBI Taxonomy" id="684663"/>
    <lineage>
        <taxon>Bacteria</taxon>
        <taxon>Bacillati</taxon>
        <taxon>Actinomycetota</taxon>
        <taxon>Actinomycetes</taxon>
        <taxon>Micrococcales</taxon>
        <taxon>Micrococcaceae</taxon>
    </lineage>
</organism>
<protein>
    <submittedName>
        <fullName evidence="2">Uncharacterized protein</fullName>
    </submittedName>
</protein>
<keyword evidence="1" id="KW-0812">Transmembrane</keyword>
<reference evidence="2 3" key="1">
    <citation type="submission" date="2023-07" db="EMBL/GenBank/DDBJ databases">
        <title>Sequencing the genomes of 1000 actinobacteria strains.</title>
        <authorList>
            <person name="Klenk H.-P."/>
        </authorList>
    </citation>
    <scope>NUCLEOTIDE SEQUENCE [LARGE SCALE GENOMIC DNA]</scope>
    <source>
        <strain evidence="2 3">DSM 22966</strain>
    </source>
</reference>
<evidence type="ECO:0000313" key="2">
    <source>
        <dbReference type="EMBL" id="MDR7346918.1"/>
    </source>
</evidence>
<dbReference type="EMBL" id="JAVDYJ010000001">
    <property type="protein sequence ID" value="MDR7346918.1"/>
    <property type="molecule type" value="Genomic_DNA"/>
</dbReference>
<keyword evidence="1" id="KW-0472">Membrane</keyword>
<accession>A0ABU2AZZ0</accession>
<name>A0ABU2AZZ0_9MICC</name>
<comment type="caution">
    <text evidence="2">The sequence shown here is derived from an EMBL/GenBank/DDBJ whole genome shotgun (WGS) entry which is preliminary data.</text>
</comment>
<feature type="transmembrane region" description="Helical" evidence="1">
    <location>
        <begin position="32"/>
        <end position="49"/>
    </location>
</feature>
<proteinExistence type="predicted"/>
<keyword evidence="1" id="KW-1133">Transmembrane helix</keyword>
<dbReference type="Proteomes" id="UP001183794">
    <property type="component" value="Unassembled WGS sequence"/>
</dbReference>
<gene>
    <name evidence="2" type="ORF">J2S62_001175</name>
</gene>